<evidence type="ECO:0000256" key="1">
    <source>
        <dbReference type="ARBA" id="ARBA00001946"/>
    </source>
</evidence>
<dbReference type="InterPro" id="IPR050469">
    <property type="entry name" value="Diguanylate_Cyclase"/>
</dbReference>
<proteinExistence type="predicted"/>
<feature type="transmembrane region" description="Helical" evidence="4">
    <location>
        <begin position="219"/>
        <end position="240"/>
    </location>
</feature>
<comment type="cofactor">
    <cofactor evidence="1">
        <name>Mg(2+)</name>
        <dbReference type="ChEBI" id="CHEBI:18420"/>
    </cofactor>
</comment>
<keyword evidence="4" id="KW-0812">Transmembrane</keyword>
<dbReference type="SMART" id="SM00267">
    <property type="entry name" value="GGDEF"/>
    <property type="match status" value="1"/>
</dbReference>
<dbReference type="GO" id="GO:0052621">
    <property type="term" value="F:diguanylate cyclase activity"/>
    <property type="evidence" value="ECO:0007669"/>
    <property type="project" value="UniProtKB-EC"/>
</dbReference>
<evidence type="ECO:0000256" key="3">
    <source>
        <dbReference type="ARBA" id="ARBA00034247"/>
    </source>
</evidence>
<dbReference type="FunFam" id="3.30.70.270:FF:000001">
    <property type="entry name" value="Diguanylate cyclase domain protein"/>
    <property type="match status" value="1"/>
</dbReference>
<dbReference type="PANTHER" id="PTHR45138">
    <property type="entry name" value="REGULATORY COMPONENTS OF SENSORY TRANSDUCTION SYSTEM"/>
    <property type="match status" value="1"/>
</dbReference>
<dbReference type="NCBIfam" id="TIGR00254">
    <property type="entry name" value="GGDEF"/>
    <property type="match status" value="1"/>
</dbReference>
<gene>
    <name evidence="6" type="primary">vdcA_2</name>
    <name evidence="6" type="ORF">AW0309160_01757</name>
</gene>
<accession>A0A5Q4YZL4</accession>
<name>A0A5Q4YZL4_9GAMM</name>
<evidence type="ECO:0000256" key="4">
    <source>
        <dbReference type="SAM" id="Phobius"/>
    </source>
</evidence>
<dbReference type="Pfam" id="PF00990">
    <property type="entry name" value="GGDEF"/>
    <property type="match status" value="1"/>
</dbReference>
<dbReference type="SUPFAM" id="SSF55073">
    <property type="entry name" value="Nucleotide cyclase"/>
    <property type="match status" value="1"/>
</dbReference>
<evidence type="ECO:0000256" key="2">
    <source>
        <dbReference type="ARBA" id="ARBA00012528"/>
    </source>
</evidence>
<keyword evidence="4" id="KW-0472">Membrane</keyword>
<evidence type="ECO:0000313" key="6">
    <source>
        <dbReference type="EMBL" id="VVV04373.1"/>
    </source>
</evidence>
<reference evidence="6" key="1">
    <citation type="submission" date="2019-09" db="EMBL/GenBank/DDBJ databases">
        <authorList>
            <person name="Hjerde E."/>
        </authorList>
    </citation>
    <scope>NUCLEOTIDE SEQUENCE</scope>
    <source>
        <strain evidence="6">06/09/160</strain>
    </source>
</reference>
<dbReference type="InterPro" id="IPR029787">
    <property type="entry name" value="Nucleotide_cyclase"/>
</dbReference>
<keyword evidence="4" id="KW-1133">Transmembrane helix</keyword>
<dbReference type="EC" id="2.7.7.65" evidence="2"/>
<dbReference type="Gene3D" id="3.30.70.270">
    <property type="match status" value="1"/>
</dbReference>
<evidence type="ECO:0000259" key="5">
    <source>
        <dbReference type="PROSITE" id="PS50887"/>
    </source>
</evidence>
<dbReference type="PANTHER" id="PTHR45138:SF9">
    <property type="entry name" value="DIGUANYLATE CYCLASE DGCM-RELATED"/>
    <property type="match status" value="1"/>
</dbReference>
<dbReference type="EMBL" id="LR721750">
    <property type="protein sequence ID" value="VVV04373.1"/>
    <property type="molecule type" value="Genomic_DNA"/>
</dbReference>
<dbReference type="AlphaFoldDB" id="A0A5Q4YZL4"/>
<protein>
    <recommendedName>
        <fullName evidence="2">diguanylate cyclase</fullName>
        <ecNumber evidence="2">2.7.7.65</ecNumber>
    </recommendedName>
</protein>
<feature type="domain" description="GGDEF" evidence="5">
    <location>
        <begin position="296"/>
        <end position="424"/>
    </location>
</feature>
<dbReference type="InterPro" id="IPR043128">
    <property type="entry name" value="Rev_trsase/Diguanyl_cyclase"/>
</dbReference>
<sequence>MVKLTLIKGIIALIIITMLSLVYYHLGFNRVLVLNGDSEFNLRVNTDQDHGGNSSGELRKLPNGELLLICDIGASYDSPFCELTFEIVPQEHTIGIDLSLYETVSFDIEYQGEGIPMARFLVRNRNDAYSTSDLLSDKFNQFEFDPNLYTIKYPLGFKYLNVPTWWINYYKHPVELTAVDISNTVLIEVGTPGSVELGHHEYLIKNIIFKGKYLPHNEFLRYILLIWVLFLSSYVVSYILSMKKTLIREKDQQARLNNQMSKLRHQATNDPLTGIRNRNDIDKVFSDLVDIRNSGTAVSISLFDIDHFKSINDNHGHGVGDQVLVQLCNLIQEKLPNSSIFIRWGGEEFLLLFVDMNLVESVDISEDLRITLESAVWPEELNITASFGVVQLGDESVQTGIERADRMLYRAKESGRNWVAAEQLPGQHLSSAS</sequence>
<comment type="catalytic activity">
    <reaction evidence="3">
        <text>2 GTP = 3',3'-c-di-GMP + 2 diphosphate</text>
        <dbReference type="Rhea" id="RHEA:24898"/>
        <dbReference type="ChEBI" id="CHEBI:33019"/>
        <dbReference type="ChEBI" id="CHEBI:37565"/>
        <dbReference type="ChEBI" id="CHEBI:58805"/>
        <dbReference type="EC" id="2.7.7.65"/>
    </reaction>
</comment>
<dbReference type="InterPro" id="IPR000160">
    <property type="entry name" value="GGDEF_dom"/>
</dbReference>
<dbReference type="PROSITE" id="PS50887">
    <property type="entry name" value="GGDEF"/>
    <property type="match status" value="1"/>
</dbReference>
<organism evidence="6">
    <name type="scientific">Aliivibrio wodanis</name>
    <dbReference type="NCBI Taxonomy" id="80852"/>
    <lineage>
        <taxon>Bacteria</taxon>
        <taxon>Pseudomonadati</taxon>
        <taxon>Pseudomonadota</taxon>
        <taxon>Gammaproteobacteria</taxon>
        <taxon>Vibrionales</taxon>
        <taxon>Vibrionaceae</taxon>
        <taxon>Aliivibrio</taxon>
    </lineage>
</organism>
<dbReference type="CDD" id="cd01949">
    <property type="entry name" value="GGDEF"/>
    <property type="match status" value="1"/>
</dbReference>
<feature type="transmembrane region" description="Helical" evidence="4">
    <location>
        <begin position="6"/>
        <end position="26"/>
    </location>
</feature>